<sequence>MNKSSFSELQEEEKQSNSKIDLPEGRDTITRRRNSGEKCRRSDTITEIGAGTKKHLVLEMRRNSKFRQTNRWVSKSGSRLGNQTRARNYMNSRVKGSNSEDRLSELIGEIPEVEGTPIRQ</sequence>
<proteinExistence type="predicted"/>
<gene>
    <name evidence="2" type="ORF">OXYTRIMIC_071</name>
</gene>
<dbReference type="Proteomes" id="UP000053232">
    <property type="component" value="Unassembled WGS sequence"/>
</dbReference>
<protein>
    <submittedName>
        <fullName evidence="2">Uncharacterized protein</fullName>
    </submittedName>
</protein>
<accession>A0A073HZE8</accession>
<evidence type="ECO:0000313" key="3">
    <source>
        <dbReference type="Proteomes" id="UP000053232"/>
    </source>
</evidence>
<evidence type="ECO:0000313" key="2">
    <source>
        <dbReference type="EMBL" id="KEJ82561.1"/>
    </source>
</evidence>
<reference evidence="3" key="1">
    <citation type="journal article" date="2014" name="Cell">
        <title>The Architecture of a Scrambled Genome Reveals Massive Levels of Genomic Rearrangement during Development.</title>
        <authorList>
            <person name="Chen X."/>
            <person name="Bracht J.R."/>
            <person name="Goldman A.D."/>
            <person name="Dolzhenko E."/>
            <person name="Clay D.M."/>
            <person name="Swart E.C."/>
            <person name="Perlman D.H."/>
            <person name="Doak T.G."/>
            <person name="Stuart A."/>
            <person name="Amemiya C.T."/>
            <person name="Sebra R.P."/>
            <person name="Landweber L.F."/>
        </authorList>
    </citation>
    <scope>NUCLEOTIDE SEQUENCE [LARGE SCALE GENOMIC DNA]</scope>
    <source>
        <strain evidence="3">JRB310</strain>
    </source>
</reference>
<feature type="region of interest" description="Disordered" evidence="1">
    <location>
        <begin position="1"/>
        <end position="45"/>
    </location>
</feature>
<dbReference type="AlphaFoldDB" id="A0A073HZE8"/>
<organism evidence="2 3">
    <name type="scientific">Oxytricha trifallax</name>
    <dbReference type="NCBI Taxonomy" id="1172189"/>
    <lineage>
        <taxon>Eukaryota</taxon>
        <taxon>Sar</taxon>
        <taxon>Alveolata</taxon>
        <taxon>Ciliophora</taxon>
        <taxon>Intramacronucleata</taxon>
        <taxon>Spirotrichea</taxon>
        <taxon>Stichotrichia</taxon>
        <taxon>Sporadotrichida</taxon>
        <taxon>Oxytrichidae</taxon>
        <taxon>Oxytrichinae</taxon>
        <taxon>Oxytricha</taxon>
    </lineage>
</organism>
<keyword evidence="3" id="KW-1185">Reference proteome</keyword>
<comment type="caution">
    <text evidence="2">The sequence shown here is derived from an EMBL/GenBank/DDBJ whole genome shotgun (WGS) entry which is preliminary data.</text>
</comment>
<evidence type="ECO:0000256" key="1">
    <source>
        <dbReference type="SAM" id="MobiDB-lite"/>
    </source>
</evidence>
<feature type="compositionally biased region" description="Basic and acidic residues" evidence="1">
    <location>
        <begin position="12"/>
        <end position="44"/>
    </location>
</feature>
<name>A0A073HZE8_9SPIT</name>
<dbReference type="EMBL" id="ARYC01017080">
    <property type="protein sequence ID" value="KEJ82561.1"/>
    <property type="molecule type" value="Genomic_DNA"/>
</dbReference>
<feature type="region of interest" description="Disordered" evidence="1">
    <location>
        <begin position="93"/>
        <end position="120"/>
    </location>
</feature>